<dbReference type="OrthoDB" id="1749943at2759"/>
<dbReference type="AlphaFoldDB" id="A0A9N7RQA6"/>
<name>A0A9N7RQA6_STRHE</name>
<accession>A0A9N7RQA6</accession>
<proteinExistence type="predicted"/>
<gene>
    <name evidence="1" type="ORF">SHERM_00451</name>
</gene>
<dbReference type="Proteomes" id="UP001153555">
    <property type="component" value="Unassembled WGS sequence"/>
</dbReference>
<feature type="non-terminal residue" evidence="1">
    <location>
        <position position="254"/>
    </location>
</feature>
<comment type="caution">
    <text evidence="1">The sequence shown here is derived from an EMBL/GenBank/DDBJ whole genome shotgun (WGS) entry which is preliminary data.</text>
</comment>
<dbReference type="EMBL" id="CACSLK010032525">
    <property type="protein sequence ID" value="CAA0840370.1"/>
    <property type="molecule type" value="Genomic_DNA"/>
</dbReference>
<keyword evidence="2" id="KW-1185">Reference proteome</keyword>
<organism evidence="1 2">
    <name type="scientific">Striga hermonthica</name>
    <name type="common">Purple witchweed</name>
    <name type="synonym">Buchnera hermonthica</name>
    <dbReference type="NCBI Taxonomy" id="68872"/>
    <lineage>
        <taxon>Eukaryota</taxon>
        <taxon>Viridiplantae</taxon>
        <taxon>Streptophyta</taxon>
        <taxon>Embryophyta</taxon>
        <taxon>Tracheophyta</taxon>
        <taxon>Spermatophyta</taxon>
        <taxon>Magnoliopsida</taxon>
        <taxon>eudicotyledons</taxon>
        <taxon>Gunneridae</taxon>
        <taxon>Pentapetalae</taxon>
        <taxon>asterids</taxon>
        <taxon>lamiids</taxon>
        <taxon>Lamiales</taxon>
        <taxon>Orobanchaceae</taxon>
        <taxon>Buchnereae</taxon>
        <taxon>Striga</taxon>
    </lineage>
</organism>
<feature type="non-terminal residue" evidence="1">
    <location>
        <position position="1"/>
    </location>
</feature>
<protein>
    <submittedName>
        <fullName evidence="1">Uncharacterized protein</fullName>
    </submittedName>
</protein>
<evidence type="ECO:0000313" key="2">
    <source>
        <dbReference type="Proteomes" id="UP001153555"/>
    </source>
</evidence>
<evidence type="ECO:0000313" key="1">
    <source>
        <dbReference type="EMBL" id="CAA0840370.1"/>
    </source>
</evidence>
<sequence>GVTAKSTVLTGQKTECPRALTRACESQQQRTSGGACGRVQRRSQRRSLRLTYVDPITIHLTPIPSTCLAKTFSGKLFVKGLARLSSDAILVISTSPLATISLIRWYLRSMCLLALWARGSLEFATAPLLSQYTIITRGKLGITSKSTKKFLSLTASFAASEAAMYSASIVESATHFCLTLLHEMAPPPKKAGVTAKSTALTGRKTEFPRALTRACESQQQRTSGGACGGCWRRSRRRSLRLVVLVVVVWSLAGF</sequence>
<reference evidence="1" key="1">
    <citation type="submission" date="2019-12" db="EMBL/GenBank/DDBJ databases">
        <authorList>
            <person name="Scholes J."/>
        </authorList>
    </citation>
    <scope>NUCLEOTIDE SEQUENCE</scope>
</reference>